<accession>A0A6H1ZCW9</accession>
<protein>
    <submittedName>
        <fullName evidence="1">Uncharacterized protein</fullName>
    </submittedName>
</protein>
<organism evidence="1">
    <name type="scientific">viral metagenome</name>
    <dbReference type="NCBI Taxonomy" id="1070528"/>
    <lineage>
        <taxon>unclassified sequences</taxon>
        <taxon>metagenomes</taxon>
        <taxon>organismal metagenomes</taxon>
    </lineage>
</organism>
<reference evidence="1" key="1">
    <citation type="submission" date="2020-03" db="EMBL/GenBank/DDBJ databases">
        <title>The deep terrestrial virosphere.</title>
        <authorList>
            <person name="Holmfeldt K."/>
            <person name="Nilsson E."/>
            <person name="Simone D."/>
            <person name="Lopez-Fernandez M."/>
            <person name="Wu X."/>
            <person name="de Brujin I."/>
            <person name="Lundin D."/>
            <person name="Andersson A."/>
            <person name="Bertilsson S."/>
            <person name="Dopson M."/>
        </authorList>
    </citation>
    <scope>NUCLEOTIDE SEQUENCE</scope>
    <source>
        <strain evidence="1">TM448A00224</strain>
    </source>
</reference>
<gene>
    <name evidence="1" type="ORF">TM448A00224_0059</name>
</gene>
<name>A0A6H1ZCW9_9ZZZZ</name>
<proteinExistence type="predicted"/>
<sequence length="100" mass="11264">MSTSLKRQIERKNRMNNKVTMRVPAIGGNPSQPAFDIREAVQQACICGNNMFDKQYRIGFISEIAAGNRTGQKINVEYPTYVCLGCGLELEHGKQMKIKQ</sequence>
<dbReference type="EMBL" id="MT143989">
    <property type="protein sequence ID" value="QJA45394.1"/>
    <property type="molecule type" value="Genomic_DNA"/>
</dbReference>
<dbReference type="AlphaFoldDB" id="A0A6H1ZCW9"/>
<evidence type="ECO:0000313" key="1">
    <source>
        <dbReference type="EMBL" id="QJA45394.1"/>
    </source>
</evidence>